<sequence length="300" mass="31199">MAPLPTERKPIMTIIVTGATGHLGRLTVEALRKRGVPAASIRALGRSAERLAPLAAQGIETAVIDFDKPETLEPAFAGADAMLLVSSSEIGQRARQHGNAIEAAKRAGVGRLVYTSVFHATETDGVLSPEHAATERLLAESGLPVTILRNNLYTETYADQVGIASMTGEVVASAGAGRVASASRKDYAEAAAAVLTAEGHEGAVYELSGDAAWTFTELAAVARDLLGREIAYRPVTPEQHRQILLGAGLDEGTAGFVVALDGDIRDGGFAEVTPTLSELIGRPTTPLAQGIADARTEAVA</sequence>
<dbReference type="KEGG" id="lxx:Lxx16700"/>
<evidence type="ECO:0000259" key="1">
    <source>
        <dbReference type="Pfam" id="PF13460"/>
    </source>
</evidence>
<feature type="domain" description="NAD(P)-binding" evidence="1">
    <location>
        <begin position="18"/>
        <end position="197"/>
    </location>
</feature>
<dbReference type="Gene3D" id="3.40.50.720">
    <property type="entry name" value="NAD(P)-binding Rossmann-like Domain"/>
    <property type="match status" value="1"/>
</dbReference>
<accession>Q6ADV1</accession>
<proteinExistence type="predicted"/>
<dbReference type="AlphaFoldDB" id="Q6ADV1"/>
<dbReference type="InterPro" id="IPR052718">
    <property type="entry name" value="NmrA-type_oxidoreductase"/>
</dbReference>
<dbReference type="eggNOG" id="COG0702">
    <property type="taxonomic scope" value="Bacteria"/>
</dbReference>
<dbReference type="STRING" id="281090.Lxx16700"/>
<dbReference type="InterPro" id="IPR036291">
    <property type="entry name" value="NAD(P)-bd_dom_sf"/>
</dbReference>
<keyword evidence="3" id="KW-1185">Reference proteome</keyword>
<gene>
    <name evidence="2" type="ordered locus">Lxx16700</name>
</gene>
<dbReference type="Gene3D" id="3.90.25.10">
    <property type="entry name" value="UDP-galactose 4-epimerase, domain 1"/>
    <property type="match status" value="1"/>
</dbReference>
<dbReference type="InterPro" id="IPR016040">
    <property type="entry name" value="NAD(P)-bd_dom"/>
</dbReference>
<organism evidence="2 3">
    <name type="scientific">Leifsonia xyli subsp. xyli (strain CTCB07)</name>
    <dbReference type="NCBI Taxonomy" id="281090"/>
    <lineage>
        <taxon>Bacteria</taxon>
        <taxon>Bacillati</taxon>
        <taxon>Actinomycetota</taxon>
        <taxon>Actinomycetes</taxon>
        <taxon>Micrococcales</taxon>
        <taxon>Microbacteriaceae</taxon>
        <taxon>Leifsonia</taxon>
    </lineage>
</organism>
<dbReference type="PANTHER" id="PTHR47129">
    <property type="entry name" value="QUINONE OXIDOREDUCTASE 2"/>
    <property type="match status" value="1"/>
</dbReference>
<dbReference type="Pfam" id="PF13460">
    <property type="entry name" value="NAD_binding_10"/>
    <property type="match status" value="1"/>
</dbReference>
<dbReference type="HOGENOM" id="CLU_007383_10_4_11"/>
<dbReference type="Proteomes" id="UP000001306">
    <property type="component" value="Chromosome"/>
</dbReference>
<name>Q6ADV1_LEIXX</name>
<dbReference type="CDD" id="cd05269">
    <property type="entry name" value="TMR_SDR_a"/>
    <property type="match status" value="1"/>
</dbReference>
<protein>
    <recommendedName>
        <fullName evidence="1">NAD(P)-binding domain-containing protein</fullName>
    </recommendedName>
</protein>
<evidence type="ECO:0000313" key="2">
    <source>
        <dbReference type="EMBL" id="AAT89445.1"/>
    </source>
</evidence>
<dbReference type="PANTHER" id="PTHR47129:SF1">
    <property type="entry name" value="NMRA-LIKE DOMAIN-CONTAINING PROTEIN"/>
    <property type="match status" value="1"/>
</dbReference>
<reference evidence="2 3" key="1">
    <citation type="journal article" date="2004" name="Mol. Plant Microbe Interact.">
        <title>The genome sequence of the Gram-positive sugarcane pathogen Leifsonia xyli subsp. xyli.</title>
        <authorList>
            <person name="Monteiro-Vitorello C.B."/>
            <person name="Camargo L.E.A."/>
            <person name="Van Sluys M.A."/>
            <person name="Kitajima J.P."/>
            <person name="Truffi D."/>
            <person name="do Amaral A.M."/>
            <person name="Harakava R."/>
            <person name="de Oliveira J.C.F."/>
            <person name="Wood D."/>
            <person name="de Oliveira M.C."/>
            <person name="Miyaki C.Y."/>
            <person name="Takita M.A."/>
            <person name="da Silva A.C.R."/>
            <person name="Furlan L.R."/>
            <person name="Carraro D.M."/>
            <person name="Camarotte G."/>
            <person name="Almeida N.F. Jr."/>
            <person name="Carrer H."/>
            <person name="Coutinho L.L."/>
            <person name="El-Dorry H.A."/>
            <person name="Ferro M.I.T."/>
            <person name="Gagliardi P.R."/>
            <person name="Giglioti E."/>
            <person name="Goldman M.H.S."/>
            <person name="Goldman G.H."/>
            <person name="Kimura E.T."/>
            <person name="Ferro E.S."/>
            <person name="Kuramae E.E."/>
            <person name="Lemos E.G.M."/>
            <person name="Lemos M.V.F."/>
            <person name="Mauro S.M.Z."/>
            <person name="Machado M.A."/>
            <person name="Marino C.L."/>
            <person name="Menck C.F."/>
            <person name="Nunes L.R."/>
            <person name="Oliveira R.C."/>
            <person name="Pereira G.G."/>
            <person name="Siqueira W."/>
            <person name="de Souza A.A."/>
            <person name="Tsai S.M."/>
            <person name="Zanca A.S."/>
            <person name="Simpson A.J.G."/>
            <person name="Brumbley S.M."/>
            <person name="Setubal J.C."/>
        </authorList>
    </citation>
    <scope>NUCLEOTIDE SEQUENCE [LARGE SCALE GENOMIC DNA]</scope>
    <source>
        <strain evidence="2 3">CTCB07</strain>
    </source>
</reference>
<dbReference type="EMBL" id="AE016822">
    <property type="protein sequence ID" value="AAT89445.1"/>
    <property type="molecule type" value="Genomic_DNA"/>
</dbReference>
<dbReference type="SUPFAM" id="SSF51735">
    <property type="entry name" value="NAD(P)-binding Rossmann-fold domains"/>
    <property type="match status" value="1"/>
</dbReference>
<evidence type="ECO:0000313" key="3">
    <source>
        <dbReference type="Proteomes" id="UP000001306"/>
    </source>
</evidence>